<reference evidence="2 3" key="1">
    <citation type="submission" date="2019-03" db="EMBL/GenBank/DDBJ databases">
        <authorList>
            <person name="Gonzalez-Pimentel J.L."/>
        </authorList>
    </citation>
    <scope>NUCLEOTIDE SEQUENCE [LARGE SCALE GENOMIC DNA]</scope>
    <source>
        <strain evidence="2 3">JCM 31289</strain>
    </source>
</reference>
<organism evidence="2 3">
    <name type="scientific">Streptomyces palmae</name>
    <dbReference type="NCBI Taxonomy" id="1701085"/>
    <lineage>
        <taxon>Bacteria</taxon>
        <taxon>Bacillati</taxon>
        <taxon>Actinomycetota</taxon>
        <taxon>Actinomycetes</taxon>
        <taxon>Kitasatosporales</taxon>
        <taxon>Streptomycetaceae</taxon>
        <taxon>Streptomyces</taxon>
    </lineage>
</organism>
<feature type="region of interest" description="Disordered" evidence="1">
    <location>
        <begin position="66"/>
        <end position="106"/>
    </location>
</feature>
<sequence>MDQACPVCGNPEQGTEFCAVCAWLLHDDPVLGDLTEEDVRRAASALRAAEHAWDVRAAALAVRGADVRDGGGGGPVADVLRGGPPRPGEKVPSPPEDSPGNMPEAGAAGCRDILDELLGRHVEELLFIEFTPEGVQVIKVSVGEGGIPRHTDGGSTEWRSLAPALDAREDIRRFQLAGGIGTLPPVGRTEFDATVRRWLRAYIPPSRERSLVLLTPRGGWVLLERAAAIVRGAYPLRAELRRGHAVAADGPTPDAVGEVLRTAPLLADHTLLLARADRLTGAVRPHSHVLFPAGSRLAPGETATAEVVVHGGVGPPAPLLLPVLAGAPAADGTGAVPLAVHQVTVGPLEQARLRFVLRGPGEVDLVAPAAGAPGTQGRRSAVDVPGLVRRLPRRVIRPPRLELLCTVELSGAQQAETEERLAFVRDLITALARQDGSGAAFRAGAVGHYDHAVHENLYTSRRTLLQAPVPAGPPHTTLAALAGWRPAQRTQDMASSLEDALKALVQLVTGAAGATGAEDVRRVVLIVARRPPGLPEQRGIVPACPLGVDWQPALDRLRAAGVQVMTRADPVTGPLPYDHPGAAARRYADAAWAALSADGAFRPGTDSAADVARALAPPWRLEGPDCRLAFAAPLI</sequence>
<keyword evidence="3" id="KW-1185">Reference proteome</keyword>
<dbReference type="AlphaFoldDB" id="A0A4Z0HII7"/>
<dbReference type="Proteomes" id="UP000297948">
    <property type="component" value="Unassembled WGS sequence"/>
</dbReference>
<evidence type="ECO:0000256" key="1">
    <source>
        <dbReference type="SAM" id="MobiDB-lite"/>
    </source>
</evidence>
<name>A0A4Z0HII7_9ACTN</name>
<evidence type="ECO:0000313" key="3">
    <source>
        <dbReference type="Proteomes" id="UP000297948"/>
    </source>
</evidence>
<evidence type="ECO:0000313" key="2">
    <source>
        <dbReference type="EMBL" id="TGB17712.1"/>
    </source>
</evidence>
<protein>
    <submittedName>
        <fullName evidence="2">Uncharacterized protein</fullName>
    </submittedName>
</protein>
<dbReference type="OrthoDB" id="3973106at2"/>
<gene>
    <name evidence="2" type="ORF">E4099_03115</name>
</gene>
<comment type="caution">
    <text evidence="2">The sequence shown here is derived from an EMBL/GenBank/DDBJ whole genome shotgun (WGS) entry which is preliminary data.</text>
</comment>
<dbReference type="EMBL" id="SRID01000014">
    <property type="protein sequence ID" value="TGB17712.1"/>
    <property type="molecule type" value="Genomic_DNA"/>
</dbReference>
<accession>A0A4Z0HII7</accession>
<proteinExistence type="predicted"/>